<proteinExistence type="predicted"/>
<dbReference type="InterPro" id="IPR014729">
    <property type="entry name" value="Rossmann-like_a/b/a_fold"/>
</dbReference>
<name>A0A5J4KVD3_9CHLR</name>
<reference evidence="1 2" key="1">
    <citation type="submission" date="2019-10" db="EMBL/GenBank/DDBJ databases">
        <title>Dictyobacter vulcani sp. nov., within the class Ktedonobacteria, isolated from soil of volcanic Mt. Zao.</title>
        <authorList>
            <person name="Zheng Y."/>
            <person name="Wang C.M."/>
            <person name="Sakai Y."/>
            <person name="Abe K."/>
            <person name="Yokota A."/>
            <person name="Yabe S."/>
        </authorList>
    </citation>
    <scope>NUCLEOTIDE SEQUENCE [LARGE SCALE GENOMIC DNA]</scope>
    <source>
        <strain evidence="1 2">W12</strain>
    </source>
</reference>
<comment type="caution">
    <text evidence="1">The sequence shown here is derived from an EMBL/GenBank/DDBJ whole genome shotgun (WGS) entry which is preliminary data.</text>
</comment>
<evidence type="ECO:0008006" key="3">
    <source>
        <dbReference type="Google" id="ProtNLM"/>
    </source>
</evidence>
<dbReference type="EMBL" id="BKZW01000004">
    <property type="protein sequence ID" value="GER91573.1"/>
    <property type="molecule type" value="Genomic_DNA"/>
</dbReference>
<organism evidence="1 2">
    <name type="scientific">Dictyobacter vulcani</name>
    <dbReference type="NCBI Taxonomy" id="2607529"/>
    <lineage>
        <taxon>Bacteria</taxon>
        <taxon>Bacillati</taxon>
        <taxon>Chloroflexota</taxon>
        <taxon>Ktedonobacteria</taxon>
        <taxon>Ktedonobacterales</taxon>
        <taxon>Dictyobacteraceae</taxon>
        <taxon>Dictyobacter</taxon>
    </lineage>
</organism>
<dbReference type="SUPFAM" id="SSF52402">
    <property type="entry name" value="Adenine nucleotide alpha hydrolases-like"/>
    <property type="match status" value="1"/>
</dbReference>
<dbReference type="Gene3D" id="3.40.50.620">
    <property type="entry name" value="HUPs"/>
    <property type="match status" value="1"/>
</dbReference>
<evidence type="ECO:0000313" key="1">
    <source>
        <dbReference type="EMBL" id="GER91573.1"/>
    </source>
</evidence>
<protein>
    <recommendedName>
        <fullName evidence="3">UspA domain-containing protein</fullName>
    </recommendedName>
</protein>
<evidence type="ECO:0000313" key="2">
    <source>
        <dbReference type="Proteomes" id="UP000326912"/>
    </source>
</evidence>
<gene>
    <name evidence="1" type="ORF">KDW_57350</name>
</gene>
<sequence length="173" mass="19807">MRRLLLPFTHGIDGNAIDFALSMAQQEQAILVVISWLHTSPDATTTEQPRLGFIEQSQDFLALVEHKARRLQVPIERIELYSANVVKSMMAMAGEMDCDALLLFQRNHKAVLLDELELKQLLVMSRVPLLFVQMTARTRFWHTITARLGCWVKRIRNPQKVAAVVLDEHLIHA</sequence>
<dbReference type="AlphaFoldDB" id="A0A5J4KVD3"/>
<dbReference type="Proteomes" id="UP000326912">
    <property type="component" value="Unassembled WGS sequence"/>
</dbReference>
<dbReference type="RefSeq" id="WP_151759211.1">
    <property type="nucleotide sequence ID" value="NZ_BKZW01000004.1"/>
</dbReference>
<keyword evidence="2" id="KW-1185">Reference proteome</keyword>
<accession>A0A5J4KVD3</accession>